<dbReference type="RefSeq" id="WP_189862927.1">
    <property type="nucleotide sequence ID" value="NZ_BMVW01000011.1"/>
</dbReference>
<evidence type="ECO:0000259" key="6">
    <source>
        <dbReference type="SMART" id="SM01006"/>
    </source>
</evidence>
<proteinExistence type="predicted"/>
<evidence type="ECO:0000256" key="3">
    <source>
        <dbReference type="ARBA" id="ARBA00020586"/>
    </source>
</evidence>
<dbReference type="Gene3D" id="3.40.630.30">
    <property type="match status" value="1"/>
</dbReference>
<name>A0A918PVH6_9ACTN</name>
<dbReference type="AlphaFoldDB" id="A0A918PVH6"/>
<feature type="domain" description="Acyltransferase MbtK/IucB-like conserved" evidence="6">
    <location>
        <begin position="43"/>
        <end position="91"/>
    </location>
</feature>
<dbReference type="EMBL" id="BMVW01000011">
    <property type="protein sequence ID" value="GGZ24591.1"/>
    <property type="molecule type" value="Genomic_DNA"/>
</dbReference>
<dbReference type="GO" id="GO:0019290">
    <property type="term" value="P:siderophore biosynthetic process"/>
    <property type="evidence" value="ECO:0007669"/>
    <property type="project" value="InterPro"/>
</dbReference>
<dbReference type="PANTHER" id="PTHR31438:SF1">
    <property type="entry name" value="LYSINE N-ACYLTRANSFERASE C17G9.06C-RELATED"/>
    <property type="match status" value="1"/>
</dbReference>
<evidence type="ECO:0000256" key="1">
    <source>
        <dbReference type="ARBA" id="ARBA00003818"/>
    </source>
</evidence>
<dbReference type="SMART" id="SM01006">
    <property type="entry name" value="AlcB"/>
    <property type="match status" value="1"/>
</dbReference>
<dbReference type="Proteomes" id="UP000622166">
    <property type="component" value="Unassembled WGS sequence"/>
</dbReference>
<dbReference type="PANTHER" id="PTHR31438">
    <property type="entry name" value="LYSINE N-ACYLTRANSFERASE C17G9.06C-RELATED"/>
    <property type="match status" value="1"/>
</dbReference>
<organism evidence="7 8">
    <name type="scientific">Streptomyces poonensis</name>
    <dbReference type="NCBI Taxonomy" id="68255"/>
    <lineage>
        <taxon>Bacteria</taxon>
        <taxon>Bacillati</taxon>
        <taxon>Actinomycetota</taxon>
        <taxon>Actinomycetes</taxon>
        <taxon>Kitasatosporales</taxon>
        <taxon>Streptomycetaceae</taxon>
        <taxon>Streptomyces</taxon>
    </lineage>
</organism>
<dbReference type="InterPro" id="IPR019432">
    <property type="entry name" value="Acyltransferase_MbtK/IucB-like"/>
</dbReference>
<comment type="pathway">
    <text evidence="2">Siderophore biosynthesis; mycobactin biosynthesis.</text>
</comment>
<gene>
    <name evidence="7" type="ORF">GCM10010365_51150</name>
</gene>
<sequence>MTTTSESTESTELTESTALPDPYAAREAVHEQVVDGFGTVRFLPLDPRTDTDVVHRWVSEERASFWGMNGLTKEQVQEIYAHMDTLDTHHALLALRDGVPVALFQTYEPEADRVSECYDVQPGDIGVHVLLGPPGQEGGRHGWSSALLTAFTAYVLLGLDRQRIVVDPDERNEKAIARLLRQGFEAGPRVVLPEIDLPDVYLPEKRAQLAFLTRERAFAPVTCPG</sequence>
<evidence type="ECO:0000256" key="2">
    <source>
        <dbReference type="ARBA" id="ARBA00005102"/>
    </source>
</evidence>
<comment type="function">
    <text evidence="1">Acyltransferase required for the direct transfer of medium- to long-chain fatty acyl moieties from a carrier protein (MbtL) on to the epsilon-amino group of lysine residue in the mycobactin core.</text>
</comment>
<reference evidence="7" key="2">
    <citation type="submission" date="2020-09" db="EMBL/GenBank/DDBJ databases">
        <authorList>
            <person name="Sun Q."/>
            <person name="Ohkuma M."/>
        </authorList>
    </citation>
    <scope>NUCLEOTIDE SEQUENCE</scope>
    <source>
        <strain evidence="7">JCM 4815</strain>
    </source>
</reference>
<keyword evidence="8" id="KW-1185">Reference proteome</keyword>
<accession>A0A918PVH6</accession>
<evidence type="ECO:0000256" key="4">
    <source>
        <dbReference type="ARBA" id="ARBA00031122"/>
    </source>
</evidence>
<evidence type="ECO:0000313" key="8">
    <source>
        <dbReference type="Proteomes" id="UP000622166"/>
    </source>
</evidence>
<dbReference type="GO" id="GO:0016410">
    <property type="term" value="F:N-acyltransferase activity"/>
    <property type="evidence" value="ECO:0007669"/>
    <property type="project" value="TreeGrafter"/>
</dbReference>
<comment type="caution">
    <text evidence="7">The sequence shown here is derived from an EMBL/GenBank/DDBJ whole genome shotgun (WGS) entry which is preliminary data.</text>
</comment>
<feature type="compositionally biased region" description="Low complexity" evidence="5">
    <location>
        <begin position="1"/>
        <end position="17"/>
    </location>
</feature>
<feature type="region of interest" description="Disordered" evidence="5">
    <location>
        <begin position="1"/>
        <end position="22"/>
    </location>
</feature>
<evidence type="ECO:0000256" key="5">
    <source>
        <dbReference type="SAM" id="MobiDB-lite"/>
    </source>
</evidence>
<dbReference type="SUPFAM" id="SSF55729">
    <property type="entry name" value="Acyl-CoA N-acyltransferases (Nat)"/>
    <property type="match status" value="1"/>
</dbReference>
<reference evidence="7" key="1">
    <citation type="journal article" date="2014" name="Int. J. Syst. Evol. Microbiol.">
        <title>Complete genome sequence of Corynebacterium casei LMG S-19264T (=DSM 44701T), isolated from a smear-ripened cheese.</title>
        <authorList>
            <consortium name="US DOE Joint Genome Institute (JGI-PGF)"/>
            <person name="Walter F."/>
            <person name="Albersmeier A."/>
            <person name="Kalinowski J."/>
            <person name="Ruckert C."/>
        </authorList>
    </citation>
    <scope>NUCLEOTIDE SEQUENCE</scope>
    <source>
        <strain evidence="7">JCM 4815</strain>
    </source>
</reference>
<evidence type="ECO:0000313" key="7">
    <source>
        <dbReference type="EMBL" id="GGZ24591.1"/>
    </source>
</evidence>
<protein>
    <recommendedName>
        <fullName evidence="3">Lysine N-acyltransferase MbtK</fullName>
    </recommendedName>
    <alternativeName>
        <fullName evidence="4">Mycobactin synthase protein K</fullName>
    </alternativeName>
</protein>
<dbReference type="InterPro" id="IPR016181">
    <property type="entry name" value="Acyl_CoA_acyltransferase"/>
</dbReference>
<dbReference type="Pfam" id="PF13523">
    <property type="entry name" value="Acetyltransf_8"/>
    <property type="match status" value="1"/>
</dbReference>